<dbReference type="SUPFAM" id="SSF49265">
    <property type="entry name" value="Fibronectin type III"/>
    <property type="match status" value="4"/>
</dbReference>
<evidence type="ECO:0008006" key="13">
    <source>
        <dbReference type="Google" id="ProtNLM"/>
    </source>
</evidence>
<name>A0A2A2JGS6_9BILA</name>
<dbReference type="InterPro" id="IPR013098">
    <property type="entry name" value="Ig_I-set"/>
</dbReference>
<keyword evidence="12" id="KW-1185">Reference proteome</keyword>
<dbReference type="SMART" id="SM00408">
    <property type="entry name" value="IGc2"/>
    <property type="match status" value="3"/>
</dbReference>
<comment type="subcellular location">
    <subcellularLocation>
        <location evidence="1">Membrane</location>
    </subcellularLocation>
</comment>
<dbReference type="Proteomes" id="UP000218231">
    <property type="component" value="Unassembled WGS sequence"/>
</dbReference>
<dbReference type="PROSITE" id="PS50835">
    <property type="entry name" value="IG_LIKE"/>
    <property type="match status" value="3"/>
</dbReference>
<feature type="region of interest" description="Disordered" evidence="7">
    <location>
        <begin position="1074"/>
        <end position="1110"/>
    </location>
</feature>
<keyword evidence="8" id="KW-0812">Transmembrane</keyword>
<dbReference type="FunFam" id="2.60.40.10:FF:000028">
    <property type="entry name" value="Neuronal cell adhesion molecule"/>
    <property type="match status" value="2"/>
</dbReference>
<dbReference type="Pfam" id="PF07679">
    <property type="entry name" value="I-set"/>
    <property type="match status" value="2"/>
</dbReference>
<evidence type="ECO:0000256" key="3">
    <source>
        <dbReference type="ARBA" id="ARBA00023136"/>
    </source>
</evidence>
<dbReference type="GO" id="GO:0016020">
    <property type="term" value="C:membrane"/>
    <property type="evidence" value="ECO:0007669"/>
    <property type="project" value="UniProtKB-SubCell"/>
</dbReference>
<evidence type="ECO:0000256" key="7">
    <source>
        <dbReference type="SAM" id="MobiDB-lite"/>
    </source>
</evidence>
<evidence type="ECO:0000256" key="8">
    <source>
        <dbReference type="SAM" id="Phobius"/>
    </source>
</evidence>
<dbReference type="OrthoDB" id="114660at2759"/>
<dbReference type="Gene3D" id="2.60.40.10">
    <property type="entry name" value="Immunoglobulins"/>
    <property type="match status" value="9"/>
</dbReference>
<reference evidence="11 12" key="1">
    <citation type="journal article" date="2017" name="Curr. Biol.">
        <title>Genome architecture and evolution of a unichromosomal asexual nematode.</title>
        <authorList>
            <person name="Fradin H."/>
            <person name="Zegar C."/>
            <person name="Gutwein M."/>
            <person name="Lucas J."/>
            <person name="Kovtun M."/>
            <person name="Corcoran D."/>
            <person name="Baugh L.R."/>
            <person name="Kiontke K."/>
            <person name="Gunsalus K."/>
            <person name="Fitch D.H."/>
            <person name="Piano F."/>
        </authorList>
    </citation>
    <scope>NUCLEOTIDE SEQUENCE [LARGE SCALE GENOMIC DNA]</scope>
    <source>
        <strain evidence="11">PF1309</strain>
    </source>
</reference>
<feature type="domain" description="Fibronectin type-III" evidence="10">
    <location>
        <begin position="543"/>
        <end position="638"/>
    </location>
</feature>
<feature type="domain" description="Fibronectin type-III" evidence="10">
    <location>
        <begin position="871"/>
        <end position="968"/>
    </location>
</feature>
<feature type="compositionally biased region" description="Pro residues" evidence="7">
    <location>
        <begin position="1145"/>
        <end position="1156"/>
    </location>
</feature>
<feature type="domain" description="Fibronectin type-III" evidence="10">
    <location>
        <begin position="755"/>
        <end position="847"/>
    </location>
</feature>
<gene>
    <name evidence="11" type="ORF">WR25_04368</name>
</gene>
<evidence type="ECO:0000259" key="10">
    <source>
        <dbReference type="PROSITE" id="PS50853"/>
    </source>
</evidence>
<organism evidence="11 12">
    <name type="scientific">Diploscapter pachys</name>
    <dbReference type="NCBI Taxonomy" id="2018661"/>
    <lineage>
        <taxon>Eukaryota</taxon>
        <taxon>Metazoa</taxon>
        <taxon>Ecdysozoa</taxon>
        <taxon>Nematoda</taxon>
        <taxon>Chromadorea</taxon>
        <taxon>Rhabditida</taxon>
        <taxon>Rhabditina</taxon>
        <taxon>Rhabditomorpha</taxon>
        <taxon>Rhabditoidea</taxon>
        <taxon>Rhabditidae</taxon>
        <taxon>Diploscapter</taxon>
    </lineage>
</organism>
<evidence type="ECO:0000256" key="6">
    <source>
        <dbReference type="ARBA" id="ARBA00023319"/>
    </source>
</evidence>
<dbReference type="InterPro" id="IPR003599">
    <property type="entry name" value="Ig_sub"/>
</dbReference>
<dbReference type="InterPro" id="IPR003598">
    <property type="entry name" value="Ig_sub2"/>
</dbReference>
<evidence type="ECO:0000256" key="1">
    <source>
        <dbReference type="ARBA" id="ARBA00004370"/>
    </source>
</evidence>
<keyword evidence="4" id="KW-1015">Disulfide bond</keyword>
<feature type="region of interest" description="Disordered" evidence="7">
    <location>
        <begin position="1026"/>
        <end position="1045"/>
    </location>
</feature>
<dbReference type="Pfam" id="PF00041">
    <property type="entry name" value="fn3"/>
    <property type="match status" value="6"/>
</dbReference>
<feature type="domain" description="Fibronectin type-III" evidence="10">
    <location>
        <begin position="647"/>
        <end position="737"/>
    </location>
</feature>
<keyword evidence="2" id="KW-0677">Repeat</keyword>
<dbReference type="PROSITE" id="PS50853">
    <property type="entry name" value="FN3"/>
    <property type="match status" value="6"/>
</dbReference>
<feature type="domain" description="Ig-like" evidence="9">
    <location>
        <begin position="246"/>
        <end position="332"/>
    </location>
</feature>
<sequence length="1300" mass="141364">MSFFSDHLANGSLLLSSLSRSSEGAYQCVVNVVTTSEGQDSTWTFLSRKALLRLADLPKFDAQPVDRQVKKGQPVAFHCLTSARPSGIVTWYHNDKQITAGPDLNILPVSNTLEISSVQPRHEGAYKCVLEGAGKRRTSQTGKLRIQNDLTSTELEFISSPRAQSVPVGSEALMECLVIGRQQPEVRWLKDSRQLVVDGNRVRRVGVSSLLISNVTLEDAGLYICRASGSDDSLDKAVALTVQDSPKILARPVSKVALETADVELECQSSGVPTPTISWYKNGESIIASDYFVVEANRLRILGLVKTDQGVYQCLVENEIGSEQAAAQLLVDSADSSSVAGSSGLPLVASAPLGFRTTTIGSRFISAEWDPPVQRNGEIKRYHVFYRESASDRERMLNTSSNSITITGLQPNTLYLIRVAAENEAGMGKSSENFKATTKREQAVPGRVANLQATALGSQTIEVRWDPPQGGPQPVRYKLFYIRHPADNDKETMVTIQSTAYTLHGMDKFTEYLIRVEAEGENGSGLTSDAIKVRTLSDLPAASPRDIVADPVTTTSIRVTWKEPDEEAGNGDITGYKLKYKTKQRGSKGSTYVIDPTEKEFTISGLEPGTSYLVRMAVINHNGTGPFSDWISIDTPLQDKEETLLGAPRELRPQAGPDYINVAWQPPADEMVLVRGYQIGWGHNIPDISSERVPGNVLRYKITGLKPGRDYVVSLRAFNQQGSGFPIYETVRTLSPATIPSTHDFEASMSETAGSPLGVNAETQSATSIRITWTDADPNAFNTMYTVRYSTSADGNQLRYVNSTETWVVVEGLRPATEYEFAVRAIVSGGTAVSPWSMAVRNRTWAAAPSSAPRDLTILPAASGRFTFSWIPLIRRTSRISGDPHSVSLNWQPPKYANGEIEEYLILYSDRENVPDRDWTINYVAGDRLSHHISNLLPKASYFFKIQARNEKGYGPFSPIVRFTPAGGVQLSSNSRPSSEQADFGRLFRTLTANPVYIVVIGCVFLLILMCIIGAAICVMKKSSSRKNSGYTAGKKTNTSPGTDMWIQSTGNHIRGATSDYMVDNLATAVLSGPEIVESPPPRYQTLQGQGTLSRSYHQSSSSLEGRQRTPQVVYTGSARHQPIAKIDFSDSPYGSSSALTSATPPLPSQAPPLGPPQVLDGYRTLRGTPPNSASALRSFTALSGATPPPTLPPNANRPVLVTAGTRQLPVGRATAQPRVNVSNIYNSYATCSNDVDSEKKHALADVEMRSNTSGAGSTSGIGAGGDMQPSNSVEELNDQMENLDTMINDLQALQHEFTT</sequence>
<dbReference type="InterPro" id="IPR036116">
    <property type="entry name" value="FN3_sf"/>
</dbReference>
<dbReference type="InterPro" id="IPR013783">
    <property type="entry name" value="Ig-like_fold"/>
</dbReference>
<feature type="domain" description="Ig-like" evidence="9">
    <location>
        <begin position="58"/>
        <end position="145"/>
    </location>
</feature>
<accession>A0A2A2JGS6</accession>
<dbReference type="InterPro" id="IPR036179">
    <property type="entry name" value="Ig-like_dom_sf"/>
</dbReference>
<evidence type="ECO:0000256" key="4">
    <source>
        <dbReference type="ARBA" id="ARBA00023157"/>
    </source>
</evidence>
<evidence type="ECO:0000313" key="11">
    <source>
        <dbReference type="EMBL" id="PAV60968.1"/>
    </source>
</evidence>
<feature type="domain" description="Fibronectin type-III" evidence="10">
    <location>
        <begin position="447"/>
        <end position="538"/>
    </location>
</feature>
<dbReference type="InterPro" id="IPR003961">
    <property type="entry name" value="FN3_dom"/>
</dbReference>
<feature type="domain" description="Ig-like" evidence="9">
    <location>
        <begin position="155"/>
        <end position="241"/>
    </location>
</feature>
<comment type="caution">
    <text evidence="11">The sequence shown here is derived from an EMBL/GenBank/DDBJ whole genome shotgun (WGS) entry which is preliminary data.</text>
</comment>
<feature type="domain" description="Fibronectin type-III" evidence="10">
    <location>
        <begin position="351"/>
        <end position="441"/>
    </location>
</feature>
<dbReference type="PANTHER" id="PTHR44170:SF54">
    <property type="entry name" value="FI24025P1"/>
    <property type="match status" value="1"/>
</dbReference>
<feature type="transmembrane region" description="Helical" evidence="8">
    <location>
        <begin position="996"/>
        <end position="1019"/>
    </location>
</feature>
<dbReference type="PRINTS" id="PR00014">
    <property type="entry name" value="FNTYPEIII"/>
</dbReference>
<dbReference type="InterPro" id="IPR007110">
    <property type="entry name" value="Ig-like_dom"/>
</dbReference>
<evidence type="ECO:0000313" key="12">
    <source>
        <dbReference type="Proteomes" id="UP000218231"/>
    </source>
</evidence>
<dbReference type="SUPFAM" id="SSF48726">
    <property type="entry name" value="Immunoglobulin"/>
    <property type="match status" value="3"/>
</dbReference>
<protein>
    <recommendedName>
        <fullName evidence="13">Netrin receptor DCC</fullName>
    </recommendedName>
</protein>
<feature type="compositionally biased region" description="Low complexity" evidence="7">
    <location>
        <begin position="1094"/>
        <end position="1103"/>
    </location>
</feature>
<feature type="region of interest" description="Disordered" evidence="7">
    <location>
        <begin position="1127"/>
        <end position="1176"/>
    </location>
</feature>
<dbReference type="GO" id="GO:0098609">
    <property type="term" value="P:cell-cell adhesion"/>
    <property type="evidence" value="ECO:0007669"/>
    <property type="project" value="TreeGrafter"/>
</dbReference>
<keyword evidence="8" id="KW-1133">Transmembrane helix</keyword>
<feature type="region of interest" description="Disordered" evidence="7">
    <location>
        <begin position="1250"/>
        <end position="1273"/>
    </location>
</feature>
<keyword evidence="6" id="KW-0393">Immunoglobulin domain</keyword>
<dbReference type="SMART" id="SM00060">
    <property type="entry name" value="FN3"/>
    <property type="match status" value="6"/>
</dbReference>
<dbReference type="CDD" id="cd00096">
    <property type="entry name" value="Ig"/>
    <property type="match status" value="1"/>
</dbReference>
<evidence type="ECO:0000259" key="9">
    <source>
        <dbReference type="PROSITE" id="PS50835"/>
    </source>
</evidence>
<dbReference type="FunFam" id="2.60.40.10:FF:000004">
    <property type="entry name" value="DCC isoform 1"/>
    <property type="match status" value="1"/>
</dbReference>
<keyword evidence="3 8" id="KW-0472">Membrane</keyword>
<keyword evidence="5" id="KW-0325">Glycoprotein</keyword>
<dbReference type="EMBL" id="LIAE01010440">
    <property type="protein sequence ID" value="PAV60968.1"/>
    <property type="molecule type" value="Genomic_DNA"/>
</dbReference>
<proteinExistence type="predicted"/>
<evidence type="ECO:0000256" key="5">
    <source>
        <dbReference type="ARBA" id="ARBA00023180"/>
    </source>
</evidence>
<dbReference type="SMART" id="SM00409">
    <property type="entry name" value="IG"/>
    <property type="match status" value="3"/>
</dbReference>
<evidence type="ECO:0000256" key="2">
    <source>
        <dbReference type="ARBA" id="ARBA00022737"/>
    </source>
</evidence>
<dbReference type="Pfam" id="PF13927">
    <property type="entry name" value="Ig_3"/>
    <property type="match status" value="1"/>
</dbReference>
<dbReference type="CDD" id="cd00063">
    <property type="entry name" value="FN3"/>
    <property type="match status" value="6"/>
</dbReference>
<dbReference type="PANTHER" id="PTHR44170">
    <property type="entry name" value="PROTEIN SIDEKICK"/>
    <property type="match status" value="1"/>
</dbReference>